<keyword evidence="2" id="KW-1185">Reference proteome</keyword>
<evidence type="ECO:0000313" key="2">
    <source>
        <dbReference type="Proteomes" id="UP000632195"/>
    </source>
</evidence>
<evidence type="ECO:0008006" key="3">
    <source>
        <dbReference type="Google" id="ProtNLM"/>
    </source>
</evidence>
<gene>
    <name evidence="1" type="ORF">GCM10007108_11210</name>
</gene>
<evidence type="ECO:0000313" key="1">
    <source>
        <dbReference type="EMBL" id="GGM75031.1"/>
    </source>
</evidence>
<reference evidence="1" key="1">
    <citation type="journal article" date="2014" name="Int. J. Syst. Evol. Microbiol.">
        <title>Complete genome sequence of Corynebacterium casei LMG S-19264T (=DSM 44701T), isolated from a smear-ripened cheese.</title>
        <authorList>
            <consortium name="US DOE Joint Genome Institute (JGI-PGF)"/>
            <person name="Walter F."/>
            <person name="Albersmeier A."/>
            <person name="Kalinowski J."/>
            <person name="Ruckert C."/>
        </authorList>
    </citation>
    <scope>NUCLEOTIDE SEQUENCE</scope>
    <source>
        <strain evidence="1">JCM 13583</strain>
    </source>
</reference>
<organism evidence="1 2">
    <name type="scientific">Thermogymnomonas acidicola</name>
    <dbReference type="NCBI Taxonomy" id="399579"/>
    <lineage>
        <taxon>Archaea</taxon>
        <taxon>Methanobacteriati</taxon>
        <taxon>Thermoplasmatota</taxon>
        <taxon>Thermoplasmata</taxon>
        <taxon>Thermoplasmatales</taxon>
        <taxon>Thermogymnomonas</taxon>
    </lineage>
</organism>
<dbReference type="RefSeq" id="WP_188681011.1">
    <property type="nucleotide sequence ID" value="NZ_BMNY01000001.1"/>
</dbReference>
<reference evidence="1" key="2">
    <citation type="submission" date="2022-09" db="EMBL/GenBank/DDBJ databases">
        <authorList>
            <person name="Sun Q."/>
            <person name="Ohkuma M."/>
        </authorList>
    </citation>
    <scope>NUCLEOTIDE SEQUENCE</scope>
    <source>
        <strain evidence="1">JCM 13583</strain>
    </source>
</reference>
<dbReference type="InterPro" id="IPR009057">
    <property type="entry name" value="Homeodomain-like_sf"/>
</dbReference>
<dbReference type="SUPFAM" id="SSF46689">
    <property type="entry name" value="Homeodomain-like"/>
    <property type="match status" value="1"/>
</dbReference>
<comment type="caution">
    <text evidence="1">The sequence shown here is derived from an EMBL/GenBank/DDBJ whole genome shotgun (WGS) entry which is preliminary data.</text>
</comment>
<dbReference type="Proteomes" id="UP000632195">
    <property type="component" value="Unassembled WGS sequence"/>
</dbReference>
<accession>A0AA37F9N5</accession>
<dbReference type="EMBL" id="BMNY01000001">
    <property type="protein sequence ID" value="GGM75031.1"/>
    <property type="molecule type" value="Genomic_DNA"/>
</dbReference>
<sequence length="284" mass="33257">MLTSEDKKFIVESVRKGYRVVDLAKMFNVTPRRIQQILKEDLSGDRPQRRSSKLSEEDAREIDELWNNYKIGSRTIFYLLKSRGRRVSYYQVYNYMRTKNMIRGKVQKERAESEEEREPPLSTVYLDYHQTSIDHPYAVACIDLSTRKIVSMRESRKITKELVQEVLASLFEFAAKNGLKVGKIIMRSGVLTILYAATEIQSFIKANGVAEVEADKGGNRVHLSLSRLWQNYDRFRWGFNHSENFLYWYNNRPVISRFQNRVTTPNEIISSFLSSNQEEAGHMD</sequence>
<proteinExistence type="predicted"/>
<name>A0AA37F9N5_9ARCH</name>
<dbReference type="AlphaFoldDB" id="A0AA37F9N5"/>
<protein>
    <recommendedName>
        <fullName evidence="3">Transposase</fullName>
    </recommendedName>
</protein>